<dbReference type="AlphaFoldDB" id="A0A267H9H3"/>
<gene>
    <name evidence="7" type="ORF">BOX15_Mlig026296g2</name>
</gene>
<feature type="region of interest" description="Disordered" evidence="5">
    <location>
        <begin position="205"/>
        <end position="236"/>
    </location>
</feature>
<dbReference type="Proteomes" id="UP000215902">
    <property type="component" value="Unassembled WGS sequence"/>
</dbReference>
<evidence type="ECO:0000313" key="8">
    <source>
        <dbReference type="Proteomes" id="UP000215902"/>
    </source>
</evidence>
<feature type="compositionally biased region" description="Gly residues" evidence="5">
    <location>
        <begin position="216"/>
        <end position="236"/>
    </location>
</feature>
<dbReference type="InterPro" id="IPR029499">
    <property type="entry name" value="PduO-typ"/>
</dbReference>
<feature type="domain" description="Cobalamin adenosyltransferase-like" evidence="6">
    <location>
        <begin position="42"/>
        <end position="194"/>
    </location>
</feature>
<dbReference type="STRING" id="282301.A0A267H9H3"/>
<dbReference type="OrthoDB" id="549173at2759"/>
<evidence type="ECO:0000256" key="1">
    <source>
        <dbReference type="ARBA" id="ARBA00022679"/>
    </source>
</evidence>
<keyword evidence="1 4" id="KW-0808">Transferase</keyword>
<evidence type="ECO:0000256" key="3">
    <source>
        <dbReference type="ARBA" id="ARBA00022840"/>
    </source>
</evidence>
<evidence type="ECO:0000256" key="4">
    <source>
        <dbReference type="RuleBase" id="RU366026"/>
    </source>
</evidence>
<proteinExistence type="inferred from homology"/>
<name>A0A267H9H3_9PLAT</name>
<feature type="non-terminal residue" evidence="7">
    <location>
        <position position="1"/>
    </location>
</feature>
<reference evidence="7 8" key="1">
    <citation type="submission" date="2017-06" db="EMBL/GenBank/DDBJ databases">
        <title>A platform for efficient transgenesis in Macrostomum lignano, a flatworm model organism for stem cell research.</title>
        <authorList>
            <person name="Berezikov E."/>
        </authorList>
    </citation>
    <scope>NUCLEOTIDE SEQUENCE [LARGE SCALE GENOMIC DNA]</scope>
    <source>
        <strain evidence="7">DV1</strain>
        <tissue evidence="7">Whole organism</tissue>
    </source>
</reference>
<dbReference type="GO" id="GO:0008817">
    <property type="term" value="F:corrinoid adenosyltransferase activity"/>
    <property type="evidence" value="ECO:0007669"/>
    <property type="project" value="TreeGrafter"/>
</dbReference>
<sequence>RLLACGAPRCLLRSLQVSAVAAERPRLSSHSIRAQPSRQMKIYTRTGDRGTSALFTGERRPKTDPIFDALGCLDELSAQLGVAIADWRGLEDAADEQLRRELLDRLIRVQCLLQECMSCVATPRGSPAARQFHLDRSDFPTELAKELEAWIDEYTSELPPLRQFILPSGSSVGARLHVARAVCRRAERSLACLLDTSGGAFGGTSGDASGSTSGSTSGGASGGTSGGSSGGTSGGASGHLEPSVYAYVNRLSDFLFTAARFASKLDGVDETVHRPVR</sequence>
<dbReference type="InterPro" id="IPR016030">
    <property type="entry name" value="CblAdoTrfase-like"/>
</dbReference>
<dbReference type="InterPro" id="IPR036451">
    <property type="entry name" value="CblAdoTrfase-like_sf"/>
</dbReference>
<dbReference type="SUPFAM" id="SSF89028">
    <property type="entry name" value="Cobalamin adenosyltransferase-like"/>
    <property type="match status" value="2"/>
</dbReference>
<dbReference type="Pfam" id="PF01923">
    <property type="entry name" value="Cob_adeno_trans"/>
    <property type="match status" value="1"/>
</dbReference>
<organism evidence="7 8">
    <name type="scientific">Macrostomum lignano</name>
    <dbReference type="NCBI Taxonomy" id="282301"/>
    <lineage>
        <taxon>Eukaryota</taxon>
        <taxon>Metazoa</taxon>
        <taxon>Spiralia</taxon>
        <taxon>Lophotrochozoa</taxon>
        <taxon>Platyhelminthes</taxon>
        <taxon>Rhabditophora</taxon>
        <taxon>Macrostomorpha</taxon>
        <taxon>Macrostomida</taxon>
        <taxon>Macrostomidae</taxon>
        <taxon>Macrostomum</taxon>
    </lineage>
</organism>
<comment type="similarity">
    <text evidence="4">Belongs to the Cob(I)alamin adenosyltransferase family.</text>
</comment>
<dbReference type="EMBL" id="NIVC01000013">
    <property type="protein sequence ID" value="PAA94212.1"/>
    <property type="molecule type" value="Genomic_DNA"/>
</dbReference>
<evidence type="ECO:0000256" key="5">
    <source>
        <dbReference type="SAM" id="MobiDB-lite"/>
    </source>
</evidence>
<dbReference type="Gene3D" id="1.20.1200.10">
    <property type="entry name" value="Cobalamin adenosyltransferase-like"/>
    <property type="match status" value="1"/>
</dbReference>
<feature type="compositionally biased region" description="Low complexity" evidence="5">
    <location>
        <begin position="206"/>
        <end position="215"/>
    </location>
</feature>
<evidence type="ECO:0000256" key="2">
    <source>
        <dbReference type="ARBA" id="ARBA00022741"/>
    </source>
</evidence>
<protein>
    <recommendedName>
        <fullName evidence="6">Cobalamin adenosyltransferase-like domain-containing protein</fullName>
    </recommendedName>
</protein>
<dbReference type="PANTHER" id="PTHR12213:SF0">
    <property type="entry name" value="CORRINOID ADENOSYLTRANSFERASE MMAB"/>
    <property type="match status" value="1"/>
</dbReference>
<evidence type="ECO:0000259" key="6">
    <source>
        <dbReference type="Pfam" id="PF01923"/>
    </source>
</evidence>
<accession>A0A267H9H3</accession>
<dbReference type="PANTHER" id="PTHR12213">
    <property type="entry name" value="CORRINOID ADENOSYLTRANSFERASE"/>
    <property type="match status" value="1"/>
</dbReference>
<keyword evidence="8" id="KW-1185">Reference proteome</keyword>
<comment type="caution">
    <text evidence="7">The sequence shown here is derived from an EMBL/GenBank/DDBJ whole genome shotgun (WGS) entry which is preliminary data.</text>
</comment>
<dbReference type="GO" id="GO:0005524">
    <property type="term" value="F:ATP binding"/>
    <property type="evidence" value="ECO:0007669"/>
    <property type="project" value="UniProtKB-UniRule"/>
</dbReference>
<evidence type="ECO:0000313" key="7">
    <source>
        <dbReference type="EMBL" id="PAA94212.1"/>
    </source>
</evidence>
<keyword evidence="3 4" id="KW-0067">ATP-binding</keyword>
<keyword evidence="2 4" id="KW-0547">Nucleotide-binding</keyword>